<dbReference type="STRING" id="634771.SAMN04488128_104113"/>
<feature type="chain" id="PRO_5013295595" description="Chaperone of endosialidase" evidence="2">
    <location>
        <begin position="25"/>
        <end position="324"/>
    </location>
</feature>
<dbReference type="PROSITE" id="PS51257">
    <property type="entry name" value="PROKAR_LIPOPROTEIN"/>
    <property type="match status" value="1"/>
</dbReference>
<feature type="signal peptide" evidence="2">
    <location>
        <begin position="1"/>
        <end position="24"/>
    </location>
</feature>
<accession>A0A1T4T886</accession>
<dbReference type="EMBL" id="FUWZ01000004">
    <property type="protein sequence ID" value="SKA36451.1"/>
    <property type="molecule type" value="Genomic_DNA"/>
</dbReference>
<reference evidence="4" key="1">
    <citation type="submission" date="2017-02" db="EMBL/GenBank/DDBJ databases">
        <authorList>
            <person name="Varghese N."/>
            <person name="Submissions S."/>
        </authorList>
    </citation>
    <scope>NUCLEOTIDE SEQUENCE [LARGE SCALE GENOMIC DNA]</scope>
    <source>
        <strain evidence="4">DSM 22224</strain>
    </source>
</reference>
<evidence type="ECO:0000256" key="2">
    <source>
        <dbReference type="SAM" id="SignalP"/>
    </source>
</evidence>
<keyword evidence="2" id="KW-0732">Signal</keyword>
<keyword evidence="1" id="KW-0175">Coiled coil</keyword>
<gene>
    <name evidence="3" type="ORF">SAMN04488128_104113</name>
</gene>
<evidence type="ECO:0000313" key="3">
    <source>
        <dbReference type="EMBL" id="SKA36451.1"/>
    </source>
</evidence>
<sequence length="324" mass="35348">MKKISLYCKLTVLTFFVAFSCVRAETVDQYTTAVTFPAGYAVGDYVEFLKASPSAVGASGYYEVSIAYTRSGIAAAATFLVGVTHANPDKWREAGRINKSGFLAAMDESFTVDVNGQSGNVRFRIRAINTYGSPTNAVGVNVKVRAINFNDSWTALDVRGNNTSPVGLMPMTNEWNLFVGNPRDTATANVALTATTNGNVGIGTRAPQSKLAVAGTITAQRVKVTATGWPDYVFHGDYRLPSLQEVGEYIRAYGHLPEIPAAAVVEKDGQDVGEMNKALLKKVEELTLYLMEENQQRKKLEAEMNALRSKQQVLEQQLQALQRK</sequence>
<name>A0A1T4T886_9BACT</name>
<feature type="coiled-coil region" evidence="1">
    <location>
        <begin position="283"/>
        <end position="324"/>
    </location>
</feature>
<dbReference type="SUPFAM" id="SSF64518">
    <property type="entry name" value="Phase 1 flagellin"/>
    <property type="match status" value="1"/>
</dbReference>
<dbReference type="Proteomes" id="UP000190367">
    <property type="component" value="Unassembled WGS sequence"/>
</dbReference>
<dbReference type="AlphaFoldDB" id="A0A1T4T886"/>
<keyword evidence="4" id="KW-1185">Reference proteome</keyword>
<proteinExistence type="predicted"/>
<evidence type="ECO:0008006" key="5">
    <source>
        <dbReference type="Google" id="ProtNLM"/>
    </source>
</evidence>
<protein>
    <recommendedName>
        <fullName evidence="5">Chaperone of endosialidase</fullName>
    </recommendedName>
</protein>
<evidence type="ECO:0000313" key="4">
    <source>
        <dbReference type="Proteomes" id="UP000190367"/>
    </source>
</evidence>
<organism evidence="3 4">
    <name type="scientific">Chitinophaga eiseniae</name>
    <dbReference type="NCBI Taxonomy" id="634771"/>
    <lineage>
        <taxon>Bacteria</taxon>
        <taxon>Pseudomonadati</taxon>
        <taxon>Bacteroidota</taxon>
        <taxon>Chitinophagia</taxon>
        <taxon>Chitinophagales</taxon>
        <taxon>Chitinophagaceae</taxon>
        <taxon>Chitinophaga</taxon>
    </lineage>
</organism>
<evidence type="ECO:0000256" key="1">
    <source>
        <dbReference type="SAM" id="Coils"/>
    </source>
</evidence>